<gene>
    <name evidence="1" type="ORF">Pla144_08160</name>
</gene>
<dbReference type="EMBL" id="SJPS01000001">
    <property type="protein sequence ID" value="TWU30030.1"/>
    <property type="molecule type" value="Genomic_DNA"/>
</dbReference>
<dbReference type="RefSeq" id="WP_146447967.1">
    <property type="nucleotide sequence ID" value="NZ_SJPS01000001.1"/>
</dbReference>
<name>A0A5C6CZL0_9BACT</name>
<dbReference type="AlphaFoldDB" id="A0A5C6CZL0"/>
<keyword evidence="2" id="KW-1185">Reference proteome</keyword>
<organism evidence="1 2">
    <name type="scientific">Bythopirellula polymerisocia</name>
    <dbReference type="NCBI Taxonomy" id="2528003"/>
    <lineage>
        <taxon>Bacteria</taxon>
        <taxon>Pseudomonadati</taxon>
        <taxon>Planctomycetota</taxon>
        <taxon>Planctomycetia</taxon>
        <taxon>Pirellulales</taxon>
        <taxon>Lacipirellulaceae</taxon>
        <taxon>Bythopirellula</taxon>
    </lineage>
</organism>
<accession>A0A5C6CZL0</accession>
<comment type="caution">
    <text evidence="1">The sequence shown here is derived from an EMBL/GenBank/DDBJ whole genome shotgun (WGS) entry which is preliminary data.</text>
</comment>
<evidence type="ECO:0000313" key="2">
    <source>
        <dbReference type="Proteomes" id="UP000318437"/>
    </source>
</evidence>
<reference evidence="1 2" key="1">
    <citation type="submission" date="2019-02" db="EMBL/GenBank/DDBJ databases">
        <title>Deep-cultivation of Planctomycetes and their phenomic and genomic characterization uncovers novel biology.</title>
        <authorList>
            <person name="Wiegand S."/>
            <person name="Jogler M."/>
            <person name="Boedeker C."/>
            <person name="Pinto D."/>
            <person name="Vollmers J."/>
            <person name="Rivas-Marin E."/>
            <person name="Kohn T."/>
            <person name="Peeters S.H."/>
            <person name="Heuer A."/>
            <person name="Rast P."/>
            <person name="Oberbeckmann S."/>
            <person name="Bunk B."/>
            <person name="Jeske O."/>
            <person name="Meyerdierks A."/>
            <person name="Storesund J.E."/>
            <person name="Kallscheuer N."/>
            <person name="Luecker S."/>
            <person name="Lage O.M."/>
            <person name="Pohl T."/>
            <person name="Merkel B.J."/>
            <person name="Hornburger P."/>
            <person name="Mueller R.-W."/>
            <person name="Bruemmer F."/>
            <person name="Labrenz M."/>
            <person name="Spormann A.M."/>
            <person name="Op Den Camp H."/>
            <person name="Overmann J."/>
            <person name="Amann R."/>
            <person name="Jetten M.S.M."/>
            <person name="Mascher T."/>
            <person name="Medema M.H."/>
            <person name="Devos D.P."/>
            <person name="Kaster A.-K."/>
            <person name="Ovreas L."/>
            <person name="Rohde M."/>
            <person name="Galperin M.Y."/>
            <person name="Jogler C."/>
        </authorList>
    </citation>
    <scope>NUCLEOTIDE SEQUENCE [LARGE SCALE GENOMIC DNA]</scope>
    <source>
        <strain evidence="1 2">Pla144</strain>
    </source>
</reference>
<sequence>MAKKAELEADYSKHVALVKQARKEAKLGNYQDAVATAIRAWDHVDGMLQFMSRYQDKKEVPSIESMDIVLSPDMSM</sequence>
<evidence type="ECO:0000313" key="1">
    <source>
        <dbReference type="EMBL" id="TWU30030.1"/>
    </source>
</evidence>
<dbReference type="Proteomes" id="UP000318437">
    <property type="component" value="Unassembled WGS sequence"/>
</dbReference>
<protein>
    <submittedName>
        <fullName evidence="1">Uncharacterized protein</fullName>
    </submittedName>
</protein>
<proteinExistence type="predicted"/>